<evidence type="ECO:0000259" key="1">
    <source>
        <dbReference type="Pfam" id="PF06114"/>
    </source>
</evidence>
<dbReference type="Pfam" id="PF06114">
    <property type="entry name" value="Peptidase_M78"/>
    <property type="match status" value="1"/>
</dbReference>
<name>F6DQ57_DESRL</name>
<accession>F6DQ57</accession>
<organism evidence="2 3">
    <name type="scientific">Desulforamulus ruminis (strain ATCC 23193 / DSM 2154 / NCIMB 8452 / DL)</name>
    <name type="common">Desulfotomaculum ruminis</name>
    <dbReference type="NCBI Taxonomy" id="696281"/>
    <lineage>
        <taxon>Bacteria</taxon>
        <taxon>Bacillati</taxon>
        <taxon>Bacillota</taxon>
        <taxon>Clostridia</taxon>
        <taxon>Eubacteriales</taxon>
        <taxon>Peptococcaceae</taxon>
        <taxon>Desulforamulus</taxon>
    </lineage>
</organism>
<dbReference type="RefSeq" id="WP_013843746.1">
    <property type="nucleotide sequence ID" value="NC_015589.1"/>
</dbReference>
<dbReference type="EMBL" id="CP002780">
    <property type="protein sequence ID" value="AEG62001.1"/>
    <property type="molecule type" value="Genomic_DNA"/>
</dbReference>
<evidence type="ECO:0000313" key="2">
    <source>
        <dbReference type="EMBL" id="AEG62001.1"/>
    </source>
</evidence>
<reference evidence="2 3" key="2">
    <citation type="journal article" date="2012" name="Stand. Genomic Sci.">
        <title>Complete genome sequence of the sulfate-reducing firmicute Desulfotomaculum ruminis type strain (DL(T)).</title>
        <authorList>
            <person name="Spring S."/>
            <person name="Visser M."/>
            <person name="Lu M."/>
            <person name="Copeland A."/>
            <person name="Lapidus A."/>
            <person name="Lucas S."/>
            <person name="Cheng J.F."/>
            <person name="Han C."/>
            <person name="Tapia R."/>
            <person name="Goodwin L.A."/>
            <person name="Pitluck S."/>
            <person name="Ivanova N."/>
            <person name="Land M."/>
            <person name="Hauser L."/>
            <person name="Larimer F."/>
            <person name="Rohde M."/>
            <person name="Goker M."/>
            <person name="Detter J.C."/>
            <person name="Kyrpides N.C."/>
            <person name="Woyke T."/>
            <person name="Schaap P.J."/>
            <person name="Plugge C.M."/>
            <person name="Muyzer G."/>
            <person name="Kuever J."/>
            <person name="Pereira I.A."/>
            <person name="Parshina S.N."/>
            <person name="Bernier-Latmani R."/>
            <person name="Stams A.J."/>
            <person name="Klenk H.P."/>
        </authorList>
    </citation>
    <scope>NUCLEOTIDE SEQUENCE [LARGE SCALE GENOMIC DNA]</scope>
    <source>
        <strain evidence="3">ATCC 23193 / DSM 2154 / NCIB 8452 / DL</strain>
    </source>
</reference>
<dbReference type="KEGG" id="dru:Desru_3801"/>
<dbReference type="Proteomes" id="UP000009234">
    <property type="component" value="Chromosome"/>
</dbReference>
<feature type="domain" description="IrrE N-terminal-like" evidence="1">
    <location>
        <begin position="38"/>
        <end position="134"/>
    </location>
</feature>
<protein>
    <recommendedName>
        <fullName evidence="1">IrrE N-terminal-like domain-containing protein</fullName>
    </recommendedName>
</protein>
<dbReference type="HOGENOM" id="CLU_134323_0_0_9"/>
<dbReference type="InterPro" id="IPR010359">
    <property type="entry name" value="IrrE_HExxH"/>
</dbReference>
<dbReference type="STRING" id="696281.Desru_3801"/>
<keyword evidence="3" id="KW-1185">Reference proteome</keyword>
<sequence>MMSKLLEMAKGEGIDILYWDFREPLQGVYCTGTNIPSTIALSNRLIASSCNDICSILAELLGAHFSFARAGEEVIYPCYNGKKERTTLLAKEWAANYLISQDDLHKALAQGNTDVNKLVNYFGFSEELIKIRLKIAIINKELAVS</sequence>
<dbReference type="OrthoDB" id="1707128at2"/>
<reference evidence="3" key="1">
    <citation type="submission" date="2011-05" db="EMBL/GenBank/DDBJ databases">
        <title>Complete sequence of Desulfotomaculum ruminis DSM 2154.</title>
        <authorList>
            <person name="Lucas S."/>
            <person name="Copeland A."/>
            <person name="Lapidus A."/>
            <person name="Cheng J.-F."/>
            <person name="Goodwin L."/>
            <person name="Pitluck S."/>
            <person name="Lu M."/>
            <person name="Detter J.C."/>
            <person name="Han C."/>
            <person name="Tapia R."/>
            <person name="Land M."/>
            <person name="Hauser L."/>
            <person name="Kyrpides N."/>
            <person name="Ivanova N."/>
            <person name="Mikhailova N."/>
            <person name="Pagani I."/>
            <person name="Stams A.J.M."/>
            <person name="Plugge C.M."/>
            <person name="Muyzer G."/>
            <person name="Kuever J."/>
            <person name="Parshina S.N."/>
            <person name="Ivanova A.E."/>
            <person name="Nazina T.N."/>
            <person name="Brambilla E."/>
            <person name="Spring S."/>
            <person name="Klenk H.-P."/>
            <person name="Woyke T."/>
        </authorList>
    </citation>
    <scope>NUCLEOTIDE SEQUENCE [LARGE SCALE GENOMIC DNA]</scope>
    <source>
        <strain evidence="3">ATCC 23193 / DSM 2154 / NCIB 8452 / DL</strain>
    </source>
</reference>
<dbReference type="AlphaFoldDB" id="F6DQ57"/>
<evidence type="ECO:0000313" key="3">
    <source>
        <dbReference type="Proteomes" id="UP000009234"/>
    </source>
</evidence>
<gene>
    <name evidence="2" type="ordered locus">Desru_3801</name>
</gene>
<proteinExistence type="predicted"/>